<comment type="similarity">
    <text evidence="1">Belongs to the cycloisomerase 2 family.</text>
</comment>
<dbReference type="InterPro" id="IPR050282">
    <property type="entry name" value="Cycloisomerase_2"/>
</dbReference>
<dbReference type="AlphaFoldDB" id="A0AAU7WC87"/>
<proteinExistence type="inferred from homology"/>
<evidence type="ECO:0000313" key="2">
    <source>
        <dbReference type="EMBL" id="XBX83324.1"/>
    </source>
</evidence>
<name>A0AAU7WC87_9MICO</name>
<dbReference type="RefSeq" id="WP_350349327.1">
    <property type="nucleotide sequence ID" value="NZ_CP158374.1"/>
</dbReference>
<dbReference type="EMBL" id="CP158374">
    <property type="protein sequence ID" value="XBX83324.1"/>
    <property type="molecule type" value="Genomic_DNA"/>
</dbReference>
<reference evidence="2" key="1">
    <citation type="submission" date="2024-05" db="EMBL/GenBank/DDBJ databases">
        <authorList>
            <person name="Yu L."/>
        </authorList>
    </citation>
    <scope>NUCLEOTIDE SEQUENCE</scope>
    <source>
        <strain evidence="2">G08B096</strain>
    </source>
</reference>
<dbReference type="GO" id="GO:0017057">
    <property type="term" value="F:6-phosphogluconolactonase activity"/>
    <property type="evidence" value="ECO:0007669"/>
    <property type="project" value="TreeGrafter"/>
</dbReference>
<dbReference type="InterPro" id="IPR015943">
    <property type="entry name" value="WD40/YVTN_repeat-like_dom_sf"/>
</dbReference>
<dbReference type="SUPFAM" id="SSF51004">
    <property type="entry name" value="C-terminal (heme d1) domain of cytochrome cd1-nitrite reductase"/>
    <property type="match status" value="1"/>
</dbReference>
<sequence length="339" mass="34500">MSGSTRFWIGASTVGALGSPARGIRPLDVAADGSAALGEPVDVGVNPMFLARRAEGAAAIVHELAEGLVSMWRIDEGGVSPVAGPTPTGAADPCHVAFSADGEFVVTANYSGGRVTAHRAADGRLVSSIAFAGSGPRADRQESPHPHQVTVDAARDRLLVPDLGADRVRVVRISADGTLSHDTGEDIALHAGAGPRHLAISGDLAVVANELDRTASVIDLSSDVEGATVPFGPEVEARGFGASAIRITRAGIVVIGDRDLDGVQTLRLDASARTLRHLGSLATGGVHPRDLELTADERFVVVADQGSDSVAVVELGASGAPVRVAATAATPAPACVLRL</sequence>
<protein>
    <submittedName>
        <fullName evidence="2">Beta-propeller fold lactonase family protein</fullName>
    </submittedName>
</protein>
<dbReference type="InterPro" id="IPR011048">
    <property type="entry name" value="Haem_d1_sf"/>
</dbReference>
<dbReference type="PANTHER" id="PTHR30344">
    <property type="entry name" value="6-PHOSPHOGLUCONOLACTONASE-RELATED"/>
    <property type="match status" value="1"/>
</dbReference>
<organism evidence="2">
    <name type="scientific">Agromyces sp. G08B096</name>
    <dbReference type="NCBI Taxonomy" id="3156399"/>
    <lineage>
        <taxon>Bacteria</taxon>
        <taxon>Bacillati</taxon>
        <taxon>Actinomycetota</taxon>
        <taxon>Actinomycetes</taxon>
        <taxon>Micrococcales</taxon>
        <taxon>Microbacteriaceae</taxon>
        <taxon>Agromyces</taxon>
    </lineage>
</organism>
<gene>
    <name evidence="2" type="ORF">ABIQ69_05235</name>
</gene>
<dbReference type="PANTHER" id="PTHR30344:SF1">
    <property type="entry name" value="6-PHOSPHOGLUCONOLACTONASE"/>
    <property type="match status" value="1"/>
</dbReference>
<dbReference type="Gene3D" id="2.130.10.10">
    <property type="entry name" value="YVTN repeat-like/Quinoprotein amine dehydrogenase"/>
    <property type="match status" value="1"/>
</dbReference>
<dbReference type="InterPro" id="IPR019405">
    <property type="entry name" value="Lactonase_7-beta_prop"/>
</dbReference>
<dbReference type="Pfam" id="PF10282">
    <property type="entry name" value="Lactonase"/>
    <property type="match status" value="1"/>
</dbReference>
<accession>A0AAU7WC87</accession>
<evidence type="ECO:0000256" key="1">
    <source>
        <dbReference type="ARBA" id="ARBA00005564"/>
    </source>
</evidence>